<name>A0A538UD14_UNCEI</name>
<evidence type="ECO:0000313" key="3">
    <source>
        <dbReference type="Proteomes" id="UP000319771"/>
    </source>
</evidence>
<reference evidence="2 3" key="1">
    <citation type="journal article" date="2019" name="Nat. Microbiol.">
        <title>Mediterranean grassland soil C-N compound turnover is dependent on rainfall and depth, and is mediated by genomically divergent microorganisms.</title>
        <authorList>
            <person name="Diamond S."/>
            <person name="Andeer P.F."/>
            <person name="Li Z."/>
            <person name="Crits-Christoph A."/>
            <person name="Burstein D."/>
            <person name="Anantharaman K."/>
            <person name="Lane K.R."/>
            <person name="Thomas B.C."/>
            <person name="Pan C."/>
            <person name="Northen T.R."/>
            <person name="Banfield J.F."/>
        </authorList>
    </citation>
    <scope>NUCLEOTIDE SEQUENCE [LARGE SCALE GENOMIC DNA]</scope>
    <source>
        <strain evidence="2">WS_11</strain>
    </source>
</reference>
<dbReference type="AlphaFoldDB" id="A0A538UD14"/>
<dbReference type="Proteomes" id="UP000319771">
    <property type="component" value="Unassembled WGS sequence"/>
</dbReference>
<accession>A0A538UD14</accession>
<comment type="caution">
    <text evidence="2">The sequence shown here is derived from an EMBL/GenBank/DDBJ whole genome shotgun (WGS) entry which is preliminary data.</text>
</comment>
<proteinExistence type="predicted"/>
<feature type="region of interest" description="Disordered" evidence="1">
    <location>
        <begin position="1"/>
        <end position="45"/>
    </location>
</feature>
<gene>
    <name evidence="2" type="ORF">E6K81_02885</name>
</gene>
<feature type="compositionally biased region" description="Basic and acidic residues" evidence="1">
    <location>
        <begin position="29"/>
        <end position="40"/>
    </location>
</feature>
<evidence type="ECO:0000256" key="1">
    <source>
        <dbReference type="SAM" id="MobiDB-lite"/>
    </source>
</evidence>
<sequence length="109" mass="11417">MGPSARSARPALPRTVLRPRRGARYGSGGRERDGEGRAGEDPGPTLIGRRAVAAHSLCASAGPELARADGCEAAFDYVRIAATLASGKQAWVYVHGPTQGPRAARPDPW</sequence>
<organism evidence="2 3">
    <name type="scientific">Eiseniibacteriota bacterium</name>
    <dbReference type="NCBI Taxonomy" id="2212470"/>
    <lineage>
        <taxon>Bacteria</taxon>
        <taxon>Candidatus Eiseniibacteriota</taxon>
    </lineage>
</organism>
<protein>
    <recommendedName>
        <fullName evidence="4">Gamma-glutamylcyclotransferase AIG2-like domain-containing protein</fullName>
    </recommendedName>
</protein>
<dbReference type="EMBL" id="VBPB01000041">
    <property type="protein sequence ID" value="TMQ73798.1"/>
    <property type="molecule type" value="Genomic_DNA"/>
</dbReference>
<evidence type="ECO:0000313" key="2">
    <source>
        <dbReference type="EMBL" id="TMQ73798.1"/>
    </source>
</evidence>
<evidence type="ECO:0008006" key="4">
    <source>
        <dbReference type="Google" id="ProtNLM"/>
    </source>
</evidence>